<feature type="binding site" evidence="2">
    <location>
        <begin position="124"/>
        <end position="125"/>
    </location>
    <ligand>
        <name>ATP</name>
        <dbReference type="ChEBI" id="CHEBI:30616"/>
    </ligand>
</feature>
<name>A0A2P8GID6_9BACT</name>
<feature type="binding site" evidence="2">
    <location>
        <position position="33"/>
    </location>
    <ligand>
        <name>Mg(2+)</name>
        <dbReference type="ChEBI" id="CHEBI:18420"/>
        <label>3</label>
    </ligand>
</feature>
<feature type="binding site" evidence="2">
    <location>
        <position position="125"/>
    </location>
    <ligand>
        <name>Mg(2+)</name>
        <dbReference type="ChEBI" id="CHEBI:18420"/>
        <label>1</label>
    </ligand>
</feature>
<dbReference type="AlphaFoldDB" id="A0A2P8GID6"/>
<keyword evidence="2" id="KW-0479">Metal-binding</keyword>
<feature type="binding site" evidence="2">
    <location>
        <position position="49"/>
    </location>
    <ligand>
        <name>Mg(2+)</name>
        <dbReference type="ChEBI" id="CHEBI:18420"/>
        <label>1</label>
    </ligand>
</feature>
<dbReference type="Gene3D" id="3.30.1330.10">
    <property type="entry name" value="PurM-like, N-terminal domain"/>
    <property type="match status" value="1"/>
</dbReference>
<dbReference type="HAMAP" id="MF_02128">
    <property type="entry name" value="TMP_kinase"/>
    <property type="match status" value="1"/>
</dbReference>
<gene>
    <name evidence="2" type="primary">thiL</name>
    <name evidence="4" type="ORF">CLV60_10187</name>
</gene>
<comment type="miscellaneous">
    <text evidence="2">Reaction mechanism of ThiL seems to utilize a direct, inline transfer of the gamma-phosphate of ATP to TMP rather than a phosphorylated enzyme intermediate.</text>
</comment>
<feature type="binding site" evidence="2">
    <location>
        <position position="49"/>
    </location>
    <ligand>
        <name>Mg(2+)</name>
        <dbReference type="ChEBI" id="CHEBI:18420"/>
        <label>2</label>
    </ligand>
</feature>
<feature type="binding site" evidence="2">
    <location>
        <position position="208"/>
    </location>
    <ligand>
        <name>ATP</name>
        <dbReference type="ChEBI" id="CHEBI:30616"/>
    </ligand>
</feature>
<keyword evidence="2" id="KW-0067">ATP-binding</keyword>
<keyword evidence="2" id="KW-0460">Magnesium</keyword>
<organism evidence="4 5">
    <name type="scientific">Dyadobacter jiangsuensis</name>
    <dbReference type="NCBI Taxonomy" id="1591085"/>
    <lineage>
        <taxon>Bacteria</taxon>
        <taxon>Pseudomonadati</taxon>
        <taxon>Bacteroidota</taxon>
        <taxon>Cytophagia</taxon>
        <taxon>Cytophagales</taxon>
        <taxon>Spirosomataceae</taxon>
        <taxon>Dyadobacter</taxon>
    </lineage>
</organism>
<evidence type="ECO:0000256" key="1">
    <source>
        <dbReference type="ARBA" id="ARBA00022977"/>
    </source>
</evidence>
<proteinExistence type="inferred from homology"/>
<feature type="binding site" evidence="2">
    <location>
        <position position="48"/>
    </location>
    <ligand>
        <name>Mg(2+)</name>
        <dbReference type="ChEBI" id="CHEBI:18420"/>
        <label>1</label>
    </ligand>
</feature>
<feature type="binding site" evidence="2">
    <location>
        <position position="209"/>
    </location>
    <ligand>
        <name>Mg(2+)</name>
        <dbReference type="ChEBI" id="CHEBI:18420"/>
        <label>5</label>
    </ligand>
</feature>
<dbReference type="PANTHER" id="PTHR30270:SF0">
    <property type="entry name" value="THIAMINE-MONOPHOSPHATE KINASE"/>
    <property type="match status" value="1"/>
</dbReference>
<comment type="caution">
    <text evidence="4">The sequence shown here is derived from an EMBL/GenBank/DDBJ whole genome shotgun (WGS) entry which is preliminary data.</text>
</comment>
<protein>
    <recommendedName>
        <fullName evidence="2">Thiamine-monophosphate kinase</fullName>
        <shortName evidence="2">TMP kinase</shortName>
        <shortName evidence="2">Thiamine-phosphate kinase</shortName>
        <ecNumber evidence="2">2.7.4.16</ecNumber>
    </recommendedName>
</protein>
<reference evidence="4 5" key="1">
    <citation type="submission" date="2018-03" db="EMBL/GenBank/DDBJ databases">
        <title>Genomic Encyclopedia of Archaeal and Bacterial Type Strains, Phase II (KMG-II): from individual species to whole genera.</title>
        <authorList>
            <person name="Goeker M."/>
        </authorList>
    </citation>
    <scope>NUCLEOTIDE SEQUENCE [LARGE SCALE GENOMIC DNA]</scope>
    <source>
        <strain evidence="4 5">DSM 29057</strain>
    </source>
</reference>
<keyword evidence="2" id="KW-0547">Nucleotide-binding</keyword>
<comment type="catalytic activity">
    <reaction evidence="2">
        <text>thiamine phosphate + ATP = thiamine diphosphate + ADP</text>
        <dbReference type="Rhea" id="RHEA:15913"/>
        <dbReference type="ChEBI" id="CHEBI:30616"/>
        <dbReference type="ChEBI" id="CHEBI:37575"/>
        <dbReference type="ChEBI" id="CHEBI:58937"/>
        <dbReference type="ChEBI" id="CHEBI:456216"/>
        <dbReference type="EC" id="2.7.4.16"/>
    </reaction>
</comment>
<dbReference type="Pfam" id="PF00586">
    <property type="entry name" value="AIRS"/>
    <property type="match status" value="1"/>
</dbReference>
<feature type="binding site" evidence="2">
    <location>
        <position position="33"/>
    </location>
    <ligand>
        <name>Mg(2+)</name>
        <dbReference type="ChEBI" id="CHEBI:18420"/>
        <label>4</label>
    </ligand>
</feature>
<dbReference type="GO" id="GO:0005524">
    <property type="term" value="F:ATP binding"/>
    <property type="evidence" value="ECO:0007669"/>
    <property type="project" value="UniProtKB-UniRule"/>
</dbReference>
<dbReference type="GO" id="GO:0000287">
    <property type="term" value="F:magnesium ion binding"/>
    <property type="evidence" value="ECO:0007669"/>
    <property type="project" value="UniProtKB-UniRule"/>
</dbReference>
<dbReference type="UniPathway" id="UPA00060">
    <property type="reaction ID" value="UER00142"/>
</dbReference>
<dbReference type="Proteomes" id="UP000241964">
    <property type="component" value="Unassembled WGS sequence"/>
</dbReference>
<accession>A0A2P8GID6</accession>
<dbReference type="PANTHER" id="PTHR30270">
    <property type="entry name" value="THIAMINE-MONOPHOSPHATE KINASE"/>
    <property type="match status" value="1"/>
</dbReference>
<feature type="binding site" evidence="2">
    <location>
        <position position="77"/>
    </location>
    <ligand>
        <name>Mg(2+)</name>
        <dbReference type="ChEBI" id="CHEBI:18420"/>
        <label>3</label>
    </ligand>
</feature>
<feature type="binding site" evidence="2">
    <location>
        <position position="206"/>
    </location>
    <ligand>
        <name>Mg(2+)</name>
        <dbReference type="ChEBI" id="CHEBI:18420"/>
        <label>3</label>
    </ligand>
</feature>
<feature type="binding site" evidence="2">
    <location>
        <position position="150"/>
    </location>
    <ligand>
        <name>ATP</name>
        <dbReference type="ChEBI" id="CHEBI:30616"/>
    </ligand>
</feature>
<dbReference type="InterPro" id="IPR006283">
    <property type="entry name" value="ThiL-like"/>
</dbReference>
<dbReference type="RefSeq" id="WP_106593418.1">
    <property type="nucleotide sequence ID" value="NZ_PYAS01000001.1"/>
</dbReference>
<comment type="function">
    <text evidence="2">Catalyzes the ATP-dependent phosphorylation of thiamine-monophosphate (TMP) to form thiamine-pyrophosphate (TPP), the active form of vitamin B1.</text>
</comment>
<keyword evidence="5" id="KW-1185">Reference proteome</keyword>
<dbReference type="InterPro" id="IPR036676">
    <property type="entry name" value="PurM-like_C_sf"/>
</dbReference>
<keyword evidence="2" id="KW-0808">Transferase</keyword>
<dbReference type="GO" id="GO:0009030">
    <property type="term" value="F:thiamine-phosphate kinase activity"/>
    <property type="evidence" value="ECO:0007669"/>
    <property type="project" value="UniProtKB-UniRule"/>
</dbReference>
<keyword evidence="2 4" id="KW-0418">Kinase</keyword>
<evidence type="ECO:0000313" key="5">
    <source>
        <dbReference type="Proteomes" id="UP000241964"/>
    </source>
</evidence>
<evidence type="ECO:0000256" key="2">
    <source>
        <dbReference type="HAMAP-Rule" id="MF_02128"/>
    </source>
</evidence>
<dbReference type="OrthoDB" id="9802811at2"/>
<comment type="similarity">
    <text evidence="2">Belongs to the thiamine-monophosphate kinase family.</text>
</comment>
<dbReference type="InterPro" id="IPR016188">
    <property type="entry name" value="PurM-like_N"/>
</dbReference>
<sequence length="344" mass="38092">MTTITNKEADIIRKVAGNFARHPSQVNQLMEADAEIIQRNGEYLVLKTDGIHEEIKTKLYEDPYLIGWMAVTAPISDIAAVGAVPEGILLSLQLPLDGNDDWLKNMQAGIGDACLRYNSYVLGGDTNFSDSVSISTTVVAHIRSGSPLLRTGMKPGECLYTTSLLGTGNAFAYSRFFNQALEVRFHPVARLTESKTIRTYATACIDTSDGLFPALAVLSELNGVGFHLETPLIKLLSEEARSIHHHDGLPEWMLLAGPHGEYELLFTVPYEKQNDFEKECESEGWKPVYLGKVTATPQIDFVSGSLPIRCDSHRVANLFYESNGDILAYLQLLKQQHESWVSNN</sequence>
<dbReference type="EC" id="2.7.4.16" evidence="2"/>
<feature type="binding site" evidence="2">
    <location>
        <position position="77"/>
    </location>
    <ligand>
        <name>Mg(2+)</name>
        <dbReference type="ChEBI" id="CHEBI:18420"/>
        <label>2</label>
    </ligand>
</feature>
<evidence type="ECO:0000259" key="3">
    <source>
        <dbReference type="Pfam" id="PF00586"/>
    </source>
</evidence>
<comment type="pathway">
    <text evidence="2">Cofactor biosynthesis; thiamine diphosphate biosynthesis; thiamine diphosphate from thiamine phosphate: step 1/1.</text>
</comment>
<keyword evidence="1 2" id="KW-0784">Thiamine biosynthesis</keyword>
<dbReference type="GO" id="GO:0009229">
    <property type="term" value="P:thiamine diphosphate biosynthetic process"/>
    <property type="evidence" value="ECO:0007669"/>
    <property type="project" value="UniProtKB-UniRule"/>
</dbReference>
<dbReference type="InterPro" id="IPR036921">
    <property type="entry name" value="PurM-like_N_sf"/>
</dbReference>
<feature type="binding site" evidence="2">
    <location>
        <position position="77"/>
    </location>
    <ligand>
        <name>Mg(2+)</name>
        <dbReference type="ChEBI" id="CHEBI:18420"/>
        <label>4</label>
    </ligand>
</feature>
<dbReference type="Gene3D" id="3.90.650.10">
    <property type="entry name" value="PurM-like C-terminal domain"/>
    <property type="match status" value="1"/>
</dbReference>
<dbReference type="EMBL" id="PYAS01000001">
    <property type="protein sequence ID" value="PSL33718.1"/>
    <property type="molecule type" value="Genomic_DNA"/>
</dbReference>
<dbReference type="SUPFAM" id="SSF55326">
    <property type="entry name" value="PurM N-terminal domain-like"/>
    <property type="match status" value="1"/>
</dbReference>
<comment type="caution">
    <text evidence="2">Lacks conserved residue(s) required for the propagation of feature annotation.</text>
</comment>
<dbReference type="CDD" id="cd02194">
    <property type="entry name" value="ThiL"/>
    <property type="match status" value="1"/>
</dbReference>
<evidence type="ECO:0000313" key="4">
    <source>
        <dbReference type="EMBL" id="PSL33718.1"/>
    </source>
</evidence>
<feature type="domain" description="PurM-like N-terminal" evidence="3">
    <location>
        <begin position="33"/>
        <end position="140"/>
    </location>
</feature>
<dbReference type="GO" id="GO:0009228">
    <property type="term" value="P:thiamine biosynthetic process"/>
    <property type="evidence" value="ECO:0007669"/>
    <property type="project" value="UniProtKB-KW"/>
</dbReference>
<dbReference type="SUPFAM" id="SSF56042">
    <property type="entry name" value="PurM C-terminal domain-like"/>
    <property type="match status" value="1"/>
</dbReference>
<dbReference type="PIRSF" id="PIRSF005303">
    <property type="entry name" value="Thiam_monoph_kin"/>
    <property type="match status" value="1"/>
</dbReference>